<dbReference type="EMBL" id="WQKZ01000001">
    <property type="protein sequence ID" value="MVN75181.1"/>
    <property type="molecule type" value="Genomic_DNA"/>
</dbReference>
<gene>
    <name evidence="1" type="ORF">GO988_02475</name>
</gene>
<proteinExistence type="predicted"/>
<accession>A0A7K1TAH1</accession>
<evidence type="ECO:0000313" key="1">
    <source>
        <dbReference type="EMBL" id="MVN75181.1"/>
    </source>
</evidence>
<sequence length="73" mass="8319">MDQHEKIERRTFSGPGTNNALDGYAGFRVGQSYQLRWTVLENSDVSIAMDHVERTDLAPAVMTAARFKEWFAK</sequence>
<name>A0A7K1TAH1_9BACT</name>
<protein>
    <submittedName>
        <fullName evidence="1">Uncharacterized protein</fullName>
    </submittedName>
</protein>
<keyword evidence="2" id="KW-1185">Reference proteome</keyword>
<reference evidence="1 2" key="1">
    <citation type="submission" date="2019-12" db="EMBL/GenBank/DDBJ databases">
        <title>Hymenobacter sp. HMF4947 Genome sequencing and assembly.</title>
        <authorList>
            <person name="Kang H."/>
            <person name="Cha I."/>
            <person name="Kim H."/>
            <person name="Joh K."/>
        </authorList>
    </citation>
    <scope>NUCLEOTIDE SEQUENCE [LARGE SCALE GENOMIC DNA]</scope>
    <source>
        <strain evidence="1 2">HMF4947</strain>
    </source>
</reference>
<dbReference type="RefSeq" id="WP_157561943.1">
    <property type="nucleotide sequence ID" value="NZ_WQKZ01000001.1"/>
</dbReference>
<comment type="caution">
    <text evidence="1">The sequence shown here is derived from an EMBL/GenBank/DDBJ whole genome shotgun (WGS) entry which is preliminary data.</text>
</comment>
<dbReference type="Proteomes" id="UP000441336">
    <property type="component" value="Unassembled WGS sequence"/>
</dbReference>
<organism evidence="1 2">
    <name type="scientific">Hymenobacter ginkgonis</name>
    <dbReference type="NCBI Taxonomy" id="2682976"/>
    <lineage>
        <taxon>Bacteria</taxon>
        <taxon>Pseudomonadati</taxon>
        <taxon>Bacteroidota</taxon>
        <taxon>Cytophagia</taxon>
        <taxon>Cytophagales</taxon>
        <taxon>Hymenobacteraceae</taxon>
        <taxon>Hymenobacter</taxon>
    </lineage>
</organism>
<dbReference type="AlphaFoldDB" id="A0A7K1TAH1"/>
<evidence type="ECO:0000313" key="2">
    <source>
        <dbReference type="Proteomes" id="UP000441336"/>
    </source>
</evidence>